<comment type="pathway">
    <text evidence="9">Protein modification; lipoprotein biosynthesis (signal peptide cleavage).</text>
</comment>
<comment type="caution">
    <text evidence="12">The sequence shown here is derived from an EMBL/GenBank/DDBJ whole genome shotgun (WGS) entry which is preliminary data.</text>
</comment>
<evidence type="ECO:0000256" key="11">
    <source>
        <dbReference type="RuleBase" id="RU004181"/>
    </source>
</evidence>
<comment type="similarity">
    <text evidence="1 9 11">Belongs to the peptidase A8 family.</text>
</comment>
<proteinExistence type="inferred from homology"/>
<comment type="catalytic activity">
    <reaction evidence="9 10">
        <text>Release of signal peptides from bacterial membrane prolipoproteins. Hydrolyzes -Xaa-Yaa-Zaa-|-(S,diacylglyceryl)Cys-, in which Xaa is hydrophobic (preferably Leu), and Yaa (Ala or Ser) and Zaa (Gly or Ala) have small, neutral side chains.</text>
        <dbReference type="EC" id="3.4.23.36"/>
    </reaction>
</comment>
<sequence>MKFTKRLGLIVVVFALCVGIDQITKAIAKATLSMESVREYLGGSIRLLLTHNTGTFLGLGGTLPANVRYALMIIGLGAFLLALLVYTLLNKRADAITVISLTMIFSGGISNLLDRIVYGGYVVDFMNVSAGIVHTGVFNVADMVLMVGAIMLFMVGFKSKTQIAHG</sequence>
<dbReference type="AlphaFoldDB" id="A0A1X0WCG7"/>
<dbReference type="GO" id="GO:0004190">
    <property type="term" value="F:aspartic-type endopeptidase activity"/>
    <property type="evidence" value="ECO:0007669"/>
    <property type="project" value="UniProtKB-UniRule"/>
</dbReference>
<keyword evidence="5 9" id="KW-0064">Aspartyl protease</keyword>
<dbReference type="GO" id="GO:0006508">
    <property type="term" value="P:proteolysis"/>
    <property type="evidence" value="ECO:0007669"/>
    <property type="project" value="UniProtKB-KW"/>
</dbReference>
<evidence type="ECO:0000256" key="2">
    <source>
        <dbReference type="ARBA" id="ARBA00022475"/>
    </source>
</evidence>
<dbReference type="EMBL" id="MRWE01000029">
    <property type="protein sequence ID" value="ORJ24451.1"/>
    <property type="molecule type" value="Genomic_DNA"/>
</dbReference>
<dbReference type="UniPathway" id="UPA00665"/>
<dbReference type="EC" id="3.4.23.36" evidence="9"/>
<protein>
    <recommendedName>
        <fullName evidence="9">Lipoprotein signal peptidase</fullName>
        <ecNumber evidence="9">3.4.23.36</ecNumber>
    </recommendedName>
    <alternativeName>
        <fullName evidence="9">Prolipoprotein signal peptidase</fullName>
    </alternativeName>
    <alternativeName>
        <fullName evidence="9">Signal peptidase II</fullName>
        <shortName evidence="9">SPase II</shortName>
    </alternativeName>
</protein>
<evidence type="ECO:0000256" key="9">
    <source>
        <dbReference type="HAMAP-Rule" id="MF_00161"/>
    </source>
</evidence>
<feature type="active site" evidence="9">
    <location>
        <position position="124"/>
    </location>
</feature>
<dbReference type="InterPro" id="IPR001872">
    <property type="entry name" value="Peptidase_A8"/>
</dbReference>
<dbReference type="NCBIfam" id="TIGR00077">
    <property type="entry name" value="lspA"/>
    <property type="match status" value="1"/>
</dbReference>
<comment type="caution">
    <text evidence="9">Lacks conserved residue(s) required for the propagation of feature annotation.</text>
</comment>
<evidence type="ECO:0000256" key="10">
    <source>
        <dbReference type="RuleBase" id="RU000594"/>
    </source>
</evidence>
<keyword evidence="2 9" id="KW-1003">Cell membrane</keyword>
<evidence type="ECO:0000256" key="4">
    <source>
        <dbReference type="ARBA" id="ARBA00022692"/>
    </source>
</evidence>
<dbReference type="PRINTS" id="PR00781">
    <property type="entry name" value="LIPOSIGPTASE"/>
</dbReference>
<evidence type="ECO:0000313" key="13">
    <source>
        <dbReference type="Proteomes" id="UP000192536"/>
    </source>
</evidence>
<keyword evidence="4 9" id="KW-0812">Transmembrane</keyword>
<dbReference type="GO" id="GO:0005886">
    <property type="term" value="C:plasma membrane"/>
    <property type="evidence" value="ECO:0007669"/>
    <property type="project" value="UniProtKB-SubCell"/>
</dbReference>
<dbReference type="PANTHER" id="PTHR33695:SF1">
    <property type="entry name" value="LIPOPROTEIN SIGNAL PEPTIDASE"/>
    <property type="match status" value="1"/>
</dbReference>
<reference evidence="12 13" key="1">
    <citation type="journal article" date="2017" name="Int. J. Syst. Evol. Microbiol.">
        <title>Rouxiella badensis sp. nov. and Rouxiella silvae sp. nov. isolated from peat bog soil in Germany and emendation of the genus description.</title>
        <authorList>
            <person name="Le Fleche-Mateos A."/>
            <person name="Kugler J.H."/>
            <person name="Hansen S.H."/>
            <person name="Syldatk C."/>
            <person name="Hausmann R."/>
            <person name="Lomprez F."/>
            <person name="Vandenbogaert M."/>
            <person name="Manuguerra J.C."/>
            <person name="Grimont P.A."/>
        </authorList>
    </citation>
    <scope>NUCLEOTIDE SEQUENCE [LARGE SCALE GENOMIC DNA]</scope>
    <source>
        <strain evidence="12 13">DSM 100043</strain>
    </source>
</reference>
<evidence type="ECO:0000256" key="1">
    <source>
        <dbReference type="ARBA" id="ARBA00006139"/>
    </source>
</evidence>
<keyword evidence="8 9" id="KW-0472">Membrane</keyword>
<feature type="transmembrane region" description="Helical" evidence="9">
    <location>
        <begin position="133"/>
        <end position="157"/>
    </location>
</feature>
<dbReference type="PANTHER" id="PTHR33695">
    <property type="entry name" value="LIPOPROTEIN SIGNAL PEPTIDASE"/>
    <property type="match status" value="1"/>
</dbReference>
<dbReference type="PROSITE" id="PS00855">
    <property type="entry name" value="SPASE_II"/>
    <property type="match status" value="1"/>
</dbReference>
<keyword evidence="3 9" id="KW-0645">Protease</keyword>
<keyword evidence="7 9" id="KW-1133">Transmembrane helix</keyword>
<evidence type="ECO:0000256" key="7">
    <source>
        <dbReference type="ARBA" id="ARBA00022989"/>
    </source>
</evidence>
<feature type="transmembrane region" description="Helical" evidence="9">
    <location>
        <begin position="96"/>
        <end position="113"/>
    </location>
</feature>
<name>A0A1X0WCG7_9GAMM</name>
<accession>A0A1X0WCG7</accession>
<dbReference type="RefSeq" id="WP_017490721.1">
    <property type="nucleotide sequence ID" value="NZ_CAUQAZ010000218.1"/>
</dbReference>
<dbReference type="STRING" id="1646377.BS640_16455"/>
<dbReference type="Proteomes" id="UP000192536">
    <property type="component" value="Unassembled WGS sequence"/>
</dbReference>
<comment type="subcellular location">
    <subcellularLocation>
        <location evidence="9">Cell membrane</location>
        <topology evidence="9">Multi-pass membrane protein</topology>
    </subcellularLocation>
</comment>
<keyword evidence="6 9" id="KW-0378">Hydrolase</keyword>
<keyword evidence="13" id="KW-1185">Reference proteome</keyword>
<feature type="active site" evidence="9">
    <location>
        <position position="142"/>
    </location>
</feature>
<feature type="transmembrane region" description="Helical" evidence="9">
    <location>
        <begin position="69"/>
        <end position="89"/>
    </location>
</feature>
<organism evidence="12 13">
    <name type="scientific">Rouxiella badensis</name>
    <dbReference type="NCBI Taxonomy" id="1646377"/>
    <lineage>
        <taxon>Bacteria</taxon>
        <taxon>Pseudomonadati</taxon>
        <taxon>Pseudomonadota</taxon>
        <taxon>Gammaproteobacteria</taxon>
        <taxon>Enterobacterales</taxon>
        <taxon>Yersiniaceae</taxon>
        <taxon>Rouxiella</taxon>
    </lineage>
</organism>
<evidence type="ECO:0000256" key="8">
    <source>
        <dbReference type="ARBA" id="ARBA00023136"/>
    </source>
</evidence>
<dbReference type="Pfam" id="PF01252">
    <property type="entry name" value="Peptidase_A8"/>
    <property type="match status" value="1"/>
</dbReference>
<evidence type="ECO:0000313" key="12">
    <source>
        <dbReference type="EMBL" id="ORJ24451.1"/>
    </source>
</evidence>
<comment type="function">
    <text evidence="9 10">This protein specifically catalyzes the removal of signal peptides from prolipoproteins.</text>
</comment>
<dbReference type="GeneID" id="93564800"/>
<evidence type="ECO:0000256" key="5">
    <source>
        <dbReference type="ARBA" id="ARBA00022750"/>
    </source>
</evidence>
<evidence type="ECO:0000256" key="3">
    <source>
        <dbReference type="ARBA" id="ARBA00022670"/>
    </source>
</evidence>
<dbReference type="HAMAP" id="MF_00161">
    <property type="entry name" value="LspA"/>
    <property type="match status" value="1"/>
</dbReference>
<evidence type="ECO:0000256" key="6">
    <source>
        <dbReference type="ARBA" id="ARBA00022801"/>
    </source>
</evidence>
<gene>
    <name evidence="9" type="primary">lspA</name>
    <name evidence="12" type="ORF">BS640_16455</name>
</gene>